<dbReference type="SMART" id="SM00336">
    <property type="entry name" value="BBOX"/>
    <property type="match status" value="1"/>
</dbReference>
<keyword evidence="4" id="KW-0833">Ubl conjugation pathway</keyword>
<dbReference type="Gene3D" id="3.30.160.60">
    <property type="entry name" value="Classic Zinc Finger"/>
    <property type="match status" value="1"/>
</dbReference>
<evidence type="ECO:0008006" key="15">
    <source>
        <dbReference type="Google" id="ProtNLM"/>
    </source>
</evidence>
<keyword evidence="6" id="KW-0391">Immunity</keyword>
<dbReference type="InterPro" id="IPR003877">
    <property type="entry name" value="SPRY_dom"/>
</dbReference>
<dbReference type="SUPFAM" id="SSF57850">
    <property type="entry name" value="RING/U-box"/>
    <property type="match status" value="1"/>
</dbReference>
<dbReference type="InterPro" id="IPR017907">
    <property type="entry name" value="Znf_RING_CS"/>
</dbReference>
<dbReference type="InterPro" id="IPR006574">
    <property type="entry name" value="PRY"/>
</dbReference>
<dbReference type="PANTHER" id="PTHR25465:SF41">
    <property type="entry name" value="E3 UBIQUITIN-PROTEIN LIGASE RNF135"/>
    <property type="match status" value="1"/>
</dbReference>
<evidence type="ECO:0000256" key="4">
    <source>
        <dbReference type="ARBA" id="ARBA00022786"/>
    </source>
</evidence>
<feature type="coiled-coil region" evidence="9">
    <location>
        <begin position="191"/>
        <end position="225"/>
    </location>
</feature>
<evidence type="ECO:0000259" key="11">
    <source>
        <dbReference type="PROSITE" id="PS50119"/>
    </source>
</evidence>
<dbReference type="PRINTS" id="PR01407">
    <property type="entry name" value="BUTYPHLNCDUF"/>
</dbReference>
<evidence type="ECO:0000256" key="7">
    <source>
        <dbReference type="ARBA" id="ARBA00023054"/>
    </source>
</evidence>
<dbReference type="Gene3D" id="4.10.830.40">
    <property type="match status" value="1"/>
</dbReference>
<evidence type="ECO:0000313" key="13">
    <source>
        <dbReference type="EMBL" id="PIO13068.1"/>
    </source>
</evidence>
<dbReference type="Pfam" id="PF25600">
    <property type="entry name" value="TRIM_CC"/>
    <property type="match status" value="1"/>
</dbReference>
<dbReference type="SMART" id="SM00449">
    <property type="entry name" value="SPRY"/>
    <property type="match status" value="1"/>
</dbReference>
<proteinExistence type="predicted"/>
<feature type="domain" description="RING-type" evidence="10">
    <location>
        <begin position="12"/>
        <end position="55"/>
    </location>
</feature>
<dbReference type="InterPro" id="IPR013320">
    <property type="entry name" value="ConA-like_dom_sf"/>
</dbReference>
<dbReference type="InterPro" id="IPR001841">
    <property type="entry name" value="Znf_RING"/>
</dbReference>
<dbReference type="GO" id="GO:0045087">
    <property type="term" value="P:innate immune response"/>
    <property type="evidence" value="ECO:0007669"/>
    <property type="project" value="UniProtKB-KW"/>
</dbReference>
<dbReference type="Pfam" id="PF13445">
    <property type="entry name" value="zf-RING_UBOX"/>
    <property type="match status" value="1"/>
</dbReference>
<dbReference type="InterPro" id="IPR027370">
    <property type="entry name" value="Znf-RING_euk"/>
</dbReference>
<feature type="domain" description="B box-type" evidence="11">
    <location>
        <begin position="140"/>
        <end position="176"/>
    </location>
</feature>
<dbReference type="Pfam" id="PF00643">
    <property type="entry name" value="zf-B_box"/>
    <property type="match status" value="1"/>
</dbReference>
<dbReference type="OrthoDB" id="6105938at2759"/>
<dbReference type="PROSITE" id="PS50188">
    <property type="entry name" value="B302_SPRY"/>
    <property type="match status" value="1"/>
</dbReference>
<keyword evidence="7 9" id="KW-0175">Coiled coil</keyword>
<evidence type="ECO:0000259" key="10">
    <source>
        <dbReference type="PROSITE" id="PS50089"/>
    </source>
</evidence>
<feature type="domain" description="B30.2/SPRY" evidence="12">
    <location>
        <begin position="327"/>
        <end position="519"/>
    </location>
</feature>
<dbReference type="InterPro" id="IPR058030">
    <property type="entry name" value="TRIM8/14/16/25/29/45/65_CC"/>
</dbReference>
<dbReference type="Pfam" id="PF13765">
    <property type="entry name" value="PRY"/>
    <property type="match status" value="1"/>
</dbReference>
<keyword evidence="14" id="KW-1185">Reference proteome</keyword>
<dbReference type="CDD" id="cd12891">
    <property type="entry name" value="SPRY_PRY_C-I_2"/>
    <property type="match status" value="1"/>
</dbReference>
<evidence type="ECO:0000259" key="12">
    <source>
        <dbReference type="PROSITE" id="PS50188"/>
    </source>
</evidence>
<evidence type="ECO:0000256" key="6">
    <source>
        <dbReference type="ARBA" id="ARBA00022859"/>
    </source>
</evidence>
<dbReference type="InterPro" id="IPR000315">
    <property type="entry name" value="Znf_B-box"/>
</dbReference>
<evidence type="ECO:0000256" key="8">
    <source>
        <dbReference type="PROSITE-ProRule" id="PRU00024"/>
    </source>
</evidence>
<name>A0A2G9QBV2_AQUCT</name>
<keyword evidence="5" id="KW-0862">Zinc</keyword>
<dbReference type="SMART" id="SM00502">
    <property type="entry name" value="BBC"/>
    <property type="match status" value="1"/>
</dbReference>
<evidence type="ECO:0000256" key="5">
    <source>
        <dbReference type="ARBA" id="ARBA00022833"/>
    </source>
</evidence>
<organism evidence="13 14">
    <name type="scientific">Aquarana catesbeiana</name>
    <name type="common">American bullfrog</name>
    <name type="synonym">Rana catesbeiana</name>
    <dbReference type="NCBI Taxonomy" id="8400"/>
    <lineage>
        <taxon>Eukaryota</taxon>
        <taxon>Metazoa</taxon>
        <taxon>Chordata</taxon>
        <taxon>Craniata</taxon>
        <taxon>Vertebrata</taxon>
        <taxon>Euteleostomi</taxon>
        <taxon>Amphibia</taxon>
        <taxon>Batrachia</taxon>
        <taxon>Anura</taxon>
        <taxon>Neobatrachia</taxon>
        <taxon>Ranoidea</taxon>
        <taxon>Ranidae</taxon>
        <taxon>Aquarana</taxon>
    </lineage>
</organism>
<dbReference type="SMART" id="SM00589">
    <property type="entry name" value="PRY"/>
    <property type="match status" value="1"/>
</dbReference>
<dbReference type="PROSITE" id="PS50089">
    <property type="entry name" value="ZF_RING_2"/>
    <property type="match status" value="1"/>
</dbReference>
<keyword evidence="1" id="KW-0399">Innate immunity</keyword>
<dbReference type="GO" id="GO:0008270">
    <property type="term" value="F:zinc ion binding"/>
    <property type="evidence" value="ECO:0007669"/>
    <property type="project" value="UniProtKB-KW"/>
</dbReference>
<evidence type="ECO:0000256" key="2">
    <source>
        <dbReference type="ARBA" id="ARBA00022723"/>
    </source>
</evidence>
<feature type="non-terminal residue" evidence="13">
    <location>
        <position position="519"/>
    </location>
</feature>
<dbReference type="AlphaFoldDB" id="A0A2G9QBV2"/>
<dbReference type="GO" id="GO:0005737">
    <property type="term" value="C:cytoplasm"/>
    <property type="evidence" value="ECO:0007669"/>
    <property type="project" value="UniProtKB-ARBA"/>
</dbReference>
<gene>
    <name evidence="13" type="ORF">AB205_0132920</name>
</gene>
<evidence type="ECO:0000313" key="14">
    <source>
        <dbReference type="Proteomes" id="UP000228934"/>
    </source>
</evidence>
<dbReference type="InterPro" id="IPR013083">
    <property type="entry name" value="Znf_RING/FYVE/PHD"/>
</dbReference>
<dbReference type="Gene3D" id="2.60.120.920">
    <property type="match status" value="1"/>
</dbReference>
<dbReference type="Pfam" id="PF00622">
    <property type="entry name" value="SPRY"/>
    <property type="match status" value="1"/>
</dbReference>
<dbReference type="PROSITE" id="PS00518">
    <property type="entry name" value="ZF_RING_1"/>
    <property type="match status" value="1"/>
</dbReference>
<keyword evidence="3 8" id="KW-0863">Zinc-finger</keyword>
<dbReference type="InterPro" id="IPR001870">
    <property type="entry name" value="B30.2/SPRY"/>
</dbReference>
<accession>A0A2G9QBV2</accession>
<dbReference type="Gene3D" id="3.30.40.10">
    <property type="entry name" value="Zinc/RING finger domain, C3HC4 (zinc finger)"/>
    <property type="match status" value="1"/>
</dbReference>
<keyword evidence="2" id="KW-0479">Metal-binding</keyword>
<evidence type="ECO:0000256" key="3">
    <source>
        <dbReference type="ARBA" id="ARBA00022771"/>
    </source>
</evidence>
<sequence>MASAALGEELRCSICLNLYTEPVSLRCGHIFCRDCIVTALDTQEWSRGYSCPECREEYVERPTLEKNRKLCNIVDNFRSTHQKEEKSEILCTYCVDSPVGAVKSCLHCETSMCDKHLTAHNKTVDHVLVEPTLSFGSKKCSIHKDLLRFYCSEDAICLCVSCCLVGKHKGHEVELLEEALEKKKDKLYSVLRKLTATKETTEKAILNLQDQKRKAQDKADDEKKRVTVLFEDIRRQLEVQEQRVLSEISRQVEEVSLSVTHLIKQLEIQKDELSRKIAHMDKLCNMTDPITVLQDQESDTGDQNLEESSVRDLDYVLISFMLHRSVTSLISNLSSIVAFHEQEVTDLLLDAKTANNFVALTENLKKASKSKTSQNRPKLPERFTKFYHVLSTKTFPSGRHYWEVEASDNGKWDVGICYPSIGRSSLGNDEKSWSFRMEDQNYSALHNSQIQKLNPGSVVQRLAIDLDYEGGRLSFYQLCNTIRHLHTFTTTFTEPLHAVFYVNEGAWVKLISPVFSVKQ</sequence>
<evidence type="ECO:0000256" key="1">
    <source>
        <dbReference type="ARBA" id="ARBA00022588"/>
    </source>
</evidence>
<reference evidence="14" key="1">
    <citation type="journal article" date="2017" name="Nat. Commun.">
        <title>The North American bullfrog draft genome provides insight into hormonal regulation of long noncoding RNA.</title>
        <authorList>
            <person name="Hammond S.A."/>
            <person name="Warren R.L."/>
            <person name="Vandervalk B.P."/>
            <person name="Kucuk E."/>
            <person name="Khan H."/>
            <person name="Gibb E.A."/>
            <person name="Pandoh P."/>
            <person name="Kirk H."/>
            <person name="Zhao Y."/>
            <person name="Jones M."/>
            <person name="Mungall A.J."/>
            <person name="Coope R."/>
            <person name="Pleasance S."/>
            <person name="Moore R.A."/>
            <person name="Holt R.A."/>
            <person name="Round J.M."/>
            <person name="Ohora S."/>
            <person name="Walle B.V."/>
            <person name="Veldhoen N."/>
            <person name="Helbing C.C."/>
            <person name="Birol I."/>
        </authorList>
    </citation>
    <scope>NUCLEOTIDE SEQUENCE [LARGE SCALE GENOMIC DNA]</scope>
</reference>
<dbReference type="PANTHER" id="PTHR25465">
    <property type="entry name" value="B-BOX DOMAIN CONTAINING"/>
    <property type="match status" value="1"/>
</dbReference>
<dbReference type="InterPro" id="IPR003879">
    <property type="entry name" value="Butyrophylin_SPRY"/>
</dbReference>
<dbReference type="PROSITE" id="PS50119">
    <property type="entry name" value="ZF_BBOX"/>
    <property type="match status" value="1"/>
</dbReference>
<protein>
    <recommendedName>
        <fullName evidence="15">E3 ubiquitin/ISG15 ligase TRIM25</fullName>
    </recommendedName>
</protein>
<dbReference type="SUPFAM" id="SSF57845">
    <property type="entry name" value="B-box zinc-binding domain"/>
    <property type="match status" value="1"/>
</dbReference>
<dbReference type="InterPro" id="IPR003649">
    <property type="entry name" value="Bbox_C"/>
</dbReference>
<dbReference type="InterPro" id="IPR043136">
    <property type="entry name" value="B30.2/SPRY_sf"/>
</dbReference>
<dbReference type="SUPFAM" id="SSF49899">
    <property type="entry name" value="Concanavalin A-like lectins/glucanases"/>
    <property type="match status" value="1"/>
</dbReference>
<dbReference type="InterPro" id="IPR051051">
    <property type="entry name" value="E3_ubiq-ligase_TRIM/RNF"/>
</dbReference>
<dbReference type="Proteomes" id="UP000228934">
    <property type="component" value="Unassembled WGS sequence"/>
</dbReference>
<dbReference type="SMART" id="SM00184">
    <property type="entry name" value="RING"/>
    <property type="match status" value="1"/>
</dbReference>
<dbReference type="EMBL" id="KZ024118">
    <property type="protein sequence ID" value="PIO13068.1"/>
    <property type="molecule type" value="Genomic_DNA"/>
</dbReference>
<evidence type="ECO:0000256" key="9">
    <source>
        <dbReference type="SAM" id="Coils"/>
    </source>
</evidence>